<keyword evidence="2" id="KW-1185">Reference proteome</keyword>
<gene>
    <name evidence="1" type="ORF">K3G42_022546</name>
</gene>
<name>A0ACB8FPK4_9SAUR</name>
<organism evidence="1 2">
    <name type="scientific">Sphaerodactylus townsendi</name>
    <dbReference type="NCBI Taxonomy" id="933632"/>
    <lineage>
        <taxon>Eukaryota</taxon>
        <taxon>Metazoa</taxon>
        <taxon>Chordata</taxon>
        <taxon>Craniata</taxon>
        <taxon>Vertebrata</taxon>
        <taxon>Euteleostomi</taxon>
        <taxon>Lepidosauria</taxon>
        <taxon>Squamata</taxon>
        <taxon>Bifurcata</taxon>
        <taxon>Gekkota</taxon>
        <taxon>Sphaerodactylidae</taxon>
        <taxon>Sphaerodactylus</taxon>
    </lineage>
</organism>
<sequence>MRSTAFSPFSYPSGMENGKLLNKPHLIPFGDVKFKIQSKNSQLNKSYINTKESFHYLFSYYHLPLLSSQRMMGSPISLLFRKGNFIFSEKFTPAVIVPKE</sequence>
<accession>A0ACB8FPK4</accession>
<dbReference type="EMBL" id="CM037619">
    <property type="protein sequence ID" value="KAH8007456.1"/>
    <property type="molecule type" value="Genomic_DNA"/>
</dbReference>
<evidence type="ECO:0000313" key="1">
    <source>
        <dbReference type="EMBL" id="KAH8007456.1"/>
    </source>
</evidence>
<evidence type="ECO:0000313" key="2">
    <source>
        <dbReference type="Proteomes" id="UP000827872"/>
    </source>
</evidence>
<protein>
    <submittedName>
        <fullName evidence="1">Uncharacterized protein</fullName>
    </submittedName>
</protein>
<reference evidence="1" key="1">
    <citation type="submission" date="2021-08" db="EMBL/GenBank/DDBJ databases">
        <title>The first chromosome-level gecko genome reveals the dynamic sex chromosomes of Neotropical dwarf geckos (Sphaerodactylidae: Sphaerodactylus).</title>
        <authorList>
            <person name="Pinto B.J."/>
            <person name="Keating S.E."/>
            <person name="Gamble T."/>
        </authorList>
    </citation>
    <scope>NUCLEOTIDE SEQUENCE</scope>
    <source>
        <strain evidence="1">TG3544</strain>
    </source>
</reference>
<proteinExistence type="predicted"/>
<dbReference type="Proteomes" id="UP000827872">
    <property type="component" value="Linkage Group LG06"/>
</dbReference>
<comment type="caution">
    <text evidence="1">The sequence shown here is derived from an EMBL/GenBank/DDBJ whole genome shotgun (WGS) entry which is preliminary data.</text>
</comment>